<evidence type="ECO:0000256" key="1">
    <source>
        <dbReference type="SAM" id="MobiDB-lite"/>
    </source>
</evidence>
<dbReference type="InterPro" id="IPR011990">
    <property type="entry name" value="TPR-like_helical_dom_sf"/>
</dbReference>
<name>A0A7J6MW21_PERCH</name>
<dbReference type="AlphaFoldDB" id="A0A7J6MW21"/>
<feature type="compositionally biased region" description="Basic and acidic residues" evidence="1">
    <location>
        <begin position="557"/>
        <end position="567"/>
    </location>
</feature>
<feature type="compositionally biased region" description="Polar residues" evidence="1">
    <location>
        <begin position="568"/>
        <end position="585"/>
    </location>
</feature>
<organism evidence="2 3">
    <name type="scientific">Perkinsus chesapeaki</name>
    <name type="common">Clam parasite</name>
    <name type="synonym">Perkinsus andrewsi</name>
    <dbReference type="NCBI Taxonomy" id="330153"/>
    <lineage>
        <taxon>Eukaryota</taxon>
        <taxon>Sar</taxon>
        <taxon>Alveolata</taxon>
        <taxon>Perkinsozoa</taxon>
        <taxon>Perkinsea</taxon>
        <taxon>Perkinsida</taxon>
        <taxon>Perkinsidae</taxon>
        <taxon>Perkinsus</taxon>
    </lineage>
</organism>
<dbReference type="OrthoDB" id="447231at2759"/>
<reference evidence="2 3" key="1">
    <citation type="submission" date="2020-04" db="EMBL/GenBank/DDBJ databases">
        <title>Perkinsus chesapeaki whole genome sequence.</title>
        <authorList>
            <person name="Bogema D.R."/>
        </authorList>
    </citation>
    <scope>NUCLEOTIDE SEQUENCE [LARGE SCALE GENOMIC DNA]</scope>
    <source>
        <strain evidence="2">ATCC PRA-425</strain>
    </source>
</reference>
<evidence type="ECO:0000313" key="2">
    <source>
        <dbReference type="EMBL" id="KAF4675081.1"/>
    </source>
</evidence>
<evidence type="ECO:0000313" key="3">
    <source>
        <dbReference type="Proteomes" id="UP000591131"/>
    </source>
</evidence>
<feature type="region of interest" description="Disordered" evidence="1">
    <location>
        <begin position="557"/>
        <end position="587"/>
    </location>
</feature>
<feature type="region of interest" description="Disordered" evidence="1">
    <location>
        <begin position="71"/>
        <end position="104"/>
    </location>
</feature>
<protein>
    <submittedName>
        <fullName evidence="2">Uncharacterized protein</fullName>
    </submittedName>
</protein>
<sequence length="984" mass="109639">MTTADIIPDENALTEPSTMEDISTPVVPVFKEGQTRLAITLNNAIVTDEELISLRGKIKLSVEVLGTSFDGTIVESQEEEETVSDDEEENPERENDNTNPETAPRTYHEIIWQPNNTVYLVKDPSFRKRLLMSIDSTGYIPVFLKLMMTDDFEEEVKAMAGNKGAIEVEEMAKRVEDMIEKCSRTVLLDSKQFLKQGHNRPRHSTASVRFPLKTEQSADEGPSSGLIKLAVTVEPSITPALMAVEKNVVKKHPVQREKEDAVEAFRVAVLQIVDVLQQGGEDIKDILMDMKANMLRPAIIRVISEMVDKGSQFYHNMSDEHLEELKSEAFAILSSHLSALLRTPRTPDDVNYNGKLHLAYGLMIPLVLSDSEDAFTTSIRLAWEAEFICHNYEAAAWEYKRQIVINSTYTSDKESLAGNRVTLEGHKASIGMRQMAWMRYSAFLRRLGGQNRMAEHALKEATMLGYNREAMCYLACSLVSRDRYNEAGGALEKLTEAEGMTDSLVNLIKGINLHKQGDLEGCARYIGLSTREKSFFRGMKTEQQIFDKLRLFDGADAGHHEDEDNKNDSQALSEDSPRSIGTSGNEDACGPGAGLYMNLLPPIPTPKLHLTQSDHTTLALLKELVVDNSFHQFADLIGLALRDIRKQIGATSFLSQICRQWCEFHHLVAVSLTQHRQWDRAVEVLERIVATEPHRCSSWALLGECLARSGAGDSKVSEALLKATPPGLQRESTTESRQLRLLAILQYARLLLAKKKWSQARDFLMVSQKDVLASQPTATAWLYISTTYVHQERWVEAKKAISMALSLADTSRIPSDSGQLDGSHPMLHADCWGLMSLVLLRGGPFEEGLRQPRRCFDLYMINEPVNVKLLAELGFAWLSNKIPTLAEAAASRALEIEASGDGSAHWLYGCALCEQGMIQRGVLELQTAIGLLWDNEVARNEIVAACVKYIEDGKVSDPPLLESVYAANKVAQSRQDESLALATA</sequence>
<proteinExistence type="predicted"/>
<keyword evidence="3" id="KW-1185">Reference proteome</keyword>
<dbReference type="SUPFAM" id="SSF48452">
    <property type="entry name" value="TPR-like"/>
    <property type="match status" value="2"/>
</dbReference>
<gene>
    <name evidence="2" type="ORF">FOL47_008256</name>
</gene>
<accession>A0A7J6MW21</accession>
<feature type="compositionally biased region" description="Acidic residues" evidence="1">
    <location>
        <begin position="76"/>
        <end position="91"/>
    </location>
</feature>
<dbReference type="Proteomes" id="UP000591131">
    <property type="component" value="Unassembled WGS sequence"/>
</dbReference>
<dbReference type="EMBL" id="JAAPAO010000052">
    <property type="protein sequence ID" value="KAF4675081.1"/>
    <property type="molecule type" value="Genomic_DNA"/>
</dbReference>
<comment type="caution">
    <text evidence="2">The sequence shown here is derived from an EMBL/GenBank/DDBJ whole genome shotgun (WGS) entry which is preliminary data.</text>
</comment>
<dbReference type="Gene3D" id="1.25.40.10">
    <property type="entry name" value="Tetratricopeptide repeat domain"/>
    <property type="match status" value="1"/>
</dbReference>